<reference evidence="2 3" key="1">
    <citation type="submission" date="2013-11" db="EMBL/GenBank/DDBJ databases">
        <title>Opisthorchis viverrini - life in the bile duct.</title>
        <authorList>
            <person name="Young N.D."/>
            <person name="Nagarajan N."/>
            <person name="Lin S.J."/>
            <person name="Korhonen P.K."/>
            <person name="Jex A.R."/>
            <person name="Hall R.S."/>
            <person name="Safavi-Hemami H."/>
            <person name="Kaewkong W."/>
            <person name="Bertrand D."/>
            <person name="Gao S."/>
            <person name="Seet Q."/>
            <person name="Wongkham S."/>
            <person name="Teh B.T."/>
            <person name="Wongkham C."/>
            <person name="Intapan P.M."/>
            <person name="Maleewong W."/>
            <person name="Yang X."/>
            <person name="Hu M."/>
            <person name="Wang Z."/>
            <person name="Hofmann A."/>
            <person name="Sternberg P.W."/>
            <person name="Tan P."/>
            <person name="Wang J."/>
            <person name="Gasser R.B."/>
        </authorList>
    </citation>
    <scope>NUCLEOTIDE SEQUENCE [LARGE SCALE GENOMIC DNA]</scope>
</reference>
<feature type="region of interest" description="Disordered" evidence="1">
    <location>
        <begin position="17"/>
        <end position="97"/>
    </location>
</feature>
<keyword evidence="3" id="KW-1185">Reference proteome</keyword>
<evidence type="ECO:0000256" key="1">
    <source>
        <dbReference type="SAM" id="MobiDB-lite"/>
    </source>
</evidence>
<proteinExistence type="predicted"/>
<dbReference type="GeneID" id="20319432"/>
<feature type="compositionally biased region" description="Polar residues" evidence="1">
    <location>
        <begin position="29"/>
        <end position="40"/>
    </location>
</feature>
<name>A0A074ZWP4_OPIVI</name>
<gene>
    <name evidence="2" type="ORF">T265_05250</name>
</gene>
<accession>A0A074ZWP4</accession>
<dbReference type="EMBL" id="KL596715">
    <property type="protein sequence ID" value="KER27760.1"/>
    <property type="molecule type" value="Genomic_DNA"/>
</dbReference>
<organism evidence="2 3">
    <name type="scientific">Opisthorchis viverrini</name>
    <name type="common">Southeast Asian liver fluke</name>
    <dbReference type="NCBI Taxonomy" id="6198"/>
    <lineage>
        <taxon>Eukaryota</taxon>
        <taxon>Metazoa</taxon>
        <taxon>Spiralia</taxon>
        <taxon>Lophotrochozoa</taxon>
        <taxon>Platyhelminthes</taxon>
        <taxon>Trematoda</taxon>
        <taxon>Digenea</taxon>
        <taxon>Opisthorchiida</taxon>
        <taxon>Opisthorchiata</taxon>
        <taxon>Opisthorchiidae</taxon>
        <taxon>Opisthorchis</taxon>
    </lineage>
</organism>
<dbReference type="RefSeq" id="XP_009168483.1">
    <property type="nucleotide sequence ID" value="XM_009170219.1"/>
</dbReference>
<evidence type="ECO:0000313" key="3">
    <source>
        <dbReference type="Proteomes" id="UP000054324"/>
    </source>
</evidence>
<dbReference type="AlphaFoldDB" id="A0A074ZWP4"/>
<sequence length="97" mass="10584">MDENIALGPDMIVHGDETLEALGQRPARGNTSRSHGSTPVRSRLGAMRSNLEMDSCQSTNPDRSVGEKHPKLGTVQYSKRKGHQGDRAQPTKNGRMS</sequence>
<dbReference type="CTD" id="20319432"/>
<protein>
    <submittedName>
        <fullName evidence="2">Uncharacterized protein</fullName>
    </submittedName>
</protein>
<dbReference type="KEGG" id="ovi:T265_05250"/>
<dbReference type="Proteomes" id="UP000054324">
    <property type="component" value="Unassembled WGS sequence"/>
</dbReference>
<evidence type="ECO:0000313" key="2">
    <source>
        <dbReference type="EMBL" id="KER27760.1"/>
    </source>
</evidence>